<dbReference type="InterPro" id="IPR025345">
    <property type="entry name" value="DUF4249"/>
</dbReference>
<feature type="non-terminal residue" evidence="1">
    <location>
        <position position="1"/>
    </location>
</feature>
<sequence>TRYTIEVSSTEYGKATASDKIPEEVPFEVINYMQEAGIDVEGCNFSSITIRFNEPPGEKNYYEIKVVHESNPGGKLRYEKLWLWSNDVVIRNEGYDNLIFSDELINGKSHTLAFNFYHFVDEKNIASRFFIHFRSVSENYYFYKKKLMLHFENQISDIGYGTGNPVNLYSNVENGYGIFAGYSENTDTVTVNEWTGE</sequence>
<name>X1RSV1_9ZZZZ</name>
<dbReference type="EMBL" id="BARW01000571">
    <property type="protein sequence ID" value="GAI66275.1"/>
    <property type="molecule type" value="Genomic_DNA"/>
</dbReference>
<comment type="caution">
    <text evidence="1">The sequence shown here is derived from an EMBL/GenBank/DDBJ whole genome shotgun (WGS) entry which is preliminary data.</text>
</comment>
<accession>X1RSV1</accession>
<evidence type="ECO:0000313" key="1">
    <source>
        <dbReference type="EMBL" id="GAI66275.1"/>
    </source>
</evidence>
<reference evidence="1" key="1">
    <citation type="journal article" date="2014" name="Front. Microbiol.">
        <title>High frequency of phylogenetically diverse reductive dehalogenase-homologous genes in deep subseafloor sedimentary metagenomes.</title>
        <authorList>
            <person name="Kawai M."/>
            <person name="Futagami T."/>
            <person name="Toyoda A."/>
            <person name="Takaki Y."/>
            <person name="Nishi S."/>
            <person name="Hori S."/>
            <person name="Arai W."/>
            <person name="Tsubouchi T."/>
            <person name="Morono Y."/>
            <person name="Uchiyama I."/>
            <person name="Ito T."/>
            <person name="Fujiyama A."/>
            <person name="Inagaki F."/>
            <person name="Takami H."/>
        </authorList>
    </citation>
    <scope>NUCLEOTIDE SEQUENCE</scope>
    <source>
        <strain evidence="1">Expedition CK06-06</strain>
    </source>
</reference>
<dbReference type="Pfam" id="PF14054">
    <property type="entry name" value="DUF4249"/>
    <property type="match status" value="1"/>
</dbReference>
<dbReference type="AlphaFoldDB" id="X1RSV1"/>
<protein>
    <recommendedName>
        <fullName evidence="2">DUF4249 domain-containing protein</fullName>
    </recommendedName>
</protein>
<gene>
    <name evidence="1" type="ORF">S12H4_02360</name>
</gene>
<organism evidence="1">
    <name type="scientific">marine sediment metagenome</name>
    <dbReference type="NCBI Taxonomy" id="412755"/>
    <lineage>
        <taxon>unclassified sequences</taxon>
        <taxon>metagenomes</taxon>
        <taxon>ecological metagenomes</taxon>
    </lineage>
</organism>
<evidence type="ECO:0008006" key="2">
    <source>
        <dbReference type="Google" id="ProtNLM"/>
    </source>
</evidence>
<proteinExistence type="predicted"/>